<feature type="binding site" evidence="12">
    <location>
        <begin position="16"/>
        <end position="23"/>
    </location>
    <ligand>
        <name>ATP</name>
        <dbReference type="ChEBI" id="CHEBI:30616"/>
    </ligand>
</feature>
<dbReference type="PANTHER" id="PTHR10344">
    <property type="entry name" value="THYMIDYLATE KINASE"/>
    <property type="match status" value="1"/>
</dbReference>
<evidence type="ECO:0000256" key="6">
    <source>
        <dbReference type="ARBA" id="ARBA00022741"/>
    </source>
</evidence>
<reference evidence="15 16" key="1">
    <citation type="submission" date="2017-12" db="EMBL/GenBank/DDBJ databases">
        <authorList>
            <person name="Hurst M.R.H."/>
        </authorList>
    </citation>
    <scope>NUCLEOTIDE SEQUENCE [LARGE SCALE GENOMIC DNA]</scope>
    <source>
        <strain evidence="15 16">SY-3-19</strain>
    </source>
</reference>
<keyword evidence="7 12" id="KW-0418">Kinase</keyword>
<dbReference type="PANTHER" id="PTHR10344:SF4">
    <property type="entry name" value="UMP-CMP KINASE 2, MITOCHONDRIAL"/>
    <property type="match status" value="1"/>
</dbReference>
<dbReference type="OrthoDB" id="9774907at2"/>
<evidence type="ECO:0000256" key="3">
    <source>
        <dbReference type="ARBA" id="ARBA00017144"/>
    </source>
</evidence>
<evidence type="ECO:0000313" key="16">
    <source>
        <dbReference type="Proteomes" id="UP000239504"/>
    </source>
</evidence>
<feature type="domain" description="Thymidylate kinase-like" evidence="14">
    <location>
        <begin position="14"/>
        <end position="210"/>
    </location>
</feature>
<dbReference type="GO" id="GO:0004798">
    <property type="term" value="F:dTMP kinase activity"/>
    <property type="evidence" value="ECO:0007669"/>
    <property type="project" value="UniProtKB-UniRule"/>
</dbReference>
<dbReference type="RefSeq" id="WP_104832390.1">
    <property type="nucleotide sequence ID" value="NZ_PJCH01000017.1"/>
</dbReference>
<keyword evidence="16" id="KW-1185">Reference proteome</keyword>
<dbReference type="NCBIfam" id="TIGR00041">
    <property type="entry name" value="DTMP_kinase"/>
    <property type="match status" value="1"/>
</dbReference>
<accession>A0A2S7JZS4</accession>
<feature type="compositionally biased region" description="Basic and acidic residues" evidence="13">
    <location>
        <begin position="154"/>
        <end position="172"/>
    </location>
</feature>
<dbReference type="EMBL" id="PJCH01000017">
    <property type="protein sequence ID" value="PQA85754.1"/>
    <property type="molecule type" value="Genomic_DNA"/>
</dbReference>
<keyword evidence="6 12" id="KW-0547">Nucleotide-binding</keyword>
<dbReference type="GO" id="GO:0006227">
    <property type="term" value="P:dUDP biosynthetic process"/>
    <property type="evidence" value="ECO:0007669"/>
    <property type="project" value="TreeGrafter"/>
</dbReference>
<dbReference type="FunFam" id="3.40.50.300:FF:000225">
    <property type="entry name" value="Thymidylate kinase"/>
    <property type="match status" value="1"/>
</dbReference>
<comment type="similarity">
    <text evidence="1 12">Belongs to the thymidylate kinase family.</text>
</comment>
<evidence type="ECO:0000313" key="15">
    <source>
        <dbReference type="EMBL" id="PQA85754.1"/>
    </source>
</evidence>
<keyword evidence="5 12" id="KW-0545">Nucleotide biosynthesis</keyword>
<evidence type="ECO:0000256" key="1">
    <source>
        <dbReference type="ARBA" id="ARBA00009776"/>
    </source>
</evidence>
<dbReference type="GO" id="GO:0005524">
    <property type="term" value="F:ATP binding"/>
    <property type="evidence" value="ECO:0007669"/>
    <property type="project" value="UniProtKB-UniRule"/>
</dbReference>
<dbReference type="Gene3D" id="3.40.50.300">
    <property type="entry name" value="P-loop containing nucleotide triphosphate hydrolases"/>
    <property type="match status" value="1"/>
</dbReference>
<keyword evidence="8 12" id="KW-0067">ATP-binding</keyword>
<name>A0A2S7JZS4_9PROT</name>
<comment type="catalytic activity">
    <reaction evidence="10 12">
        <text>dTMP + ATP = dTDP + ADP</text>
        <dbReference type="Rhea" id="RHEA:13517"/>
        <dbReference type="ChEBI" id="CHEBI:30616"/>
        <dbReference type="ChEBI" id="CHEBI:58369"/>
        <dbReference type="ChEBI" id="CHEBI:63528"/>
        <dbReference type="ChEBI" id="CHEBI:456216"/>
        <dbReference type="EC" id="2.7.4.9"/>
    </reaction>
</comment>
<evidence type="ECO:0000256" key="4">
    <source>
        <dbReference type="ARBA" id="ARBA00022679"/>
    </source>
</evidence>
<dbReference type="InterPro" id="IPR027417">
    <property type="entry name" value="P-loop_NTPase"/>
</dbReference>
<feature type="region of interest" description="Disordered" evidence="13">
    <location>
        <begin position="154"/>
        <end position="174"/>
    </location>
</feature>
<dbReference type="GO" id="GO:0006235">
    <property type="term" value="P:dTTP biosynthetic process"/>
    <property type="evidence" value="ECO:0007669"/>
    <property type="project" value="UniProtKB-UniRule"/>
</dbReference>
<evidence type="ECO:0000256" key="7">
    <source>
        <dbReference type="ARBA" id="ARBA00022777"/>
    </source>
</evidence>
<comment type="caution">
    <text evidence="15">The sequence shown here is derived from an EMBL/GenBank/DDBJ whole genome shotgun (WGS) entry which is preliminary data.</text>
</comment>
<dbReference type="SUPFAM" id="SSF52540">
    <property type="entry name" value="P-loop containing nucleoside triphosphate hydrolases"/>
    <property type="match status" value="1"/>
</dbReference>
<evidence type="ECO:0000256" key="5">
    <source>
        <dbReference type="ARBA" id="ARBA00022727"/>
    </source>
</evidence>
<comment type="function">
    <text evidence="11 12">Phosphorylation of dTMP to form dTDP in both de novo and salvage pathways of dTTP synthesis.</text>
</comment>
<dbReference type="AlphaFoldDB" id="A0A2S7JZS4"/>
<evidence type="ECO:0000256" key="9">
    <source>
        <dbReference type="ARBA" id="ARBA00029962"/>
    </source>
</evidence>
<proteinExistence type="inferred from homology"/>
<dbReference type="CDD" id="cd01672">
    <property type="entry name" value="TMPK"/>
    <property type="match status" value="1"/>
</dbReference>
<protein>
    <recommendedName>
        <fullName evidence="3 12">Thymidylate kinase</fullName>
        <ecNumber evidence="2 12">2.7.4.9</ecNumber>
    </recommendedName>
    <alternativeName>
        <fullName evidence="9 12">dTMP kinase</fullName>
    </alternativeName>
</protein>
<dbReference type="HAMAP" id="MF_00165">
    <property type="entry name" value="Thymidylate_kinase"/>
    <property type="match status" value="1"/>
</dbReference>
<dbReference type="Proteomes" id="UP000239504">
    <property type="component" value="Unassembled WGS sequence"/>
</dbReference>
<evidence type="ECO:0000256" key="2">
    <source>
        <dbReference type="ARBA" id="ARBA00012980"/>
    </source>
</evidence>
<sequence>MDAPDAWTGLFISFEGGDGAGKTTQITRLAEILRAEGREVVLTREPGGSEGAEAIRKLILEGDADRWSPLAEALLMYAAREDHLERTIIPALHRGAVVITDRFADSTMAYQGLAGSLGEETVSTLYKLVVGERGPDLTIILDIPVEEGLKRAGHRAGDKKNAGHGGEQRFESKGTAYQEEVRQAFLEIARREPERCLVVDARGDEESVAAQLRKAVEARLPGLFSA</sequence>
<dbReference type="InterPro" id="IPR018094">
    <property type="entry name" value="Thymidylate_kinase"/>
</dbReference>
<evidence type="ECO:0000256" key="13">
    <source>
        <dbReference type="SAM" id="MobiDB-lite"/>
    </source>
</evidence>
<dbReference type="GO" id="GO:0005829">
    <property type="term" value="C:cytosol"/>
    <property type="evidence" value="ECO:0007669"/>
    <property type="project" value="TreeGrafter"/>
</dbReference>
<evidence type="ECO:0000256" key="11">
    <source>
        <dbReference type="ARBA" id="ARBA00057735"/>
    </source>
</evidence>
<dbReference type="PROSITE" id="PS01331">
    <property type="entry name" value="THYMIDYLATE_KINASE"/>
    <property type="match status" value="1"/>
</dbReference>
<evidence type="ECO:0000256" key="12">
    <source>
        <dbReference type="HAMAP-Rule" id="MF_00165"/>
    </source>
</evidence>
<dbReference type="Pfam" id="PF02223">
    <property type="entry name" value="Thymidylate_kin"/>
    <property type="match status" value="1"/>
</dbReference>
<dbReference type="GO" id="GO:0006233">
    <property type="term" value="P:dTDP biosynthetic process"/>
    <property type="evidence" value="ECO:0007669"/>
    <property type="project" value="InterPro"/>
</dbReference>
<evidence type="ECO:0000256" key="10">
    <source>
        <dbReference type="ARBA" id="ARBA00048743"/>
    </source>
</evidence>
<dbReference type="InterPro" id="IPR039430">
    <property type="entry name" value="Thymidylate_kin-like_dom"/>
</dbReference>
<keyword evidence="4 12" id="KW-0808">Transferase</keyword>
<evidence type="ECO:0000259" key="14">
    <source>
        <dbReference type="Pfam" id="PF02223"/>
    </source>
</evidence>
<evidence type="ECO:0000256" key="8">
    <source>
        <dbReference type="ARBA" id="ARBA00022840"/>
    </source>
</evidence>
<dbReference type="InterPro" id="IPR018095">
    <property type="entry name" value="Thymidylate_kin_CS"/>
</dbReference>
<gene>
    <name evidence="12" type="primary">tmk</name>
    <name evidence="15" type="ORF">CW354_20670</name>
</gene>
<organism evidence="15 16">
    <name type="scientific">Hyphococcus luteus</name>
    <dbReference type="NCBI Taxonomy" id="2058213"/>
    <lineage>
        <taxon>Bacteria</taxon>
        <taxon>Pseudomonadati</taxon>
        <taxon>Pseudomonadota</taxon>
        <taxon>Alphaproteobacteria</taxon>
        <taxon>Parvularculales</taxon>
        <taxon>Parvularculaceae</taxon>
        <taxon>Hyphococcus</taxon>
    </lineage>
</organism>
<dbReference type="EC" id="2.7.4.9" evidence="2 12"/>